<gene>
    <name evidence="3" type="ORF">NLI96_g6517</name>
</gene>
<comment type="caution">
    <text evidence="3">The sequence shown here is derived from an EMBL/GenBank/DDBJ whole genome shotgun (WGS) entry which is preliminary data.</text>
</comment>
<sequence>MREKKLKKLQRELRILEEANSGKKKAMERVLDLAYGRTGKLRREIVEPLLTDPGALLPERIIPEVEKSRPPVYSPELRALLTSSYSRTTKPLSNKLLDRPPKIPDRADPESEEAQLLGPFSKRREVNIRWRYFTTEIKKVLPPLEVVVEQSPTQQNSRQMTDKHSLIQAGARPIGLQGSGVMEDALAIAGPAYSPPPKTRRERRSSNLNEQPAPTPSSPLQTHLPKRFVRRRFRELLSRVPVLTCRPSSKPGTRSGRYSVTAPLNAVSNALRYEPCRLPMVDDVDLAWIDMAQKQTPSDAKQKRSK</sequence>
<evidence type="ECO:0000256" key="1">
    <source>
        <dbReference type="SAM" id="MobiDB-lite"/>
    </source>
</evidence>
<feature type="compositionally biased region" description="Basic and acidic residues" evidence="1">
    <location>
        <begin position="96"/>
        <end position="109"/>
    </location>
</feature>
<dbReference type="InterPro" id="IPR046896">
    <property type="entry name" value="Cup1-like_N"/>
</dbReference>
<dbReference type="Pfam" id="PF20263">
    <property type="entry name" value="LYRM2-like"/>
    <property type="match status" value="1"/>
</dbReference>
<protein>
    <recommendedName>
        <fullName evidence="2">LYR motif-containing protein Cup1-like N-terminal domain-containing protein</fullName>
    </recommendedName>
</protein>
<accession>A0AAD5YCV9</accession>
<name>A0AAD5YCV9_9APHY</name>
<feature type="domain" description="LYR motif-containing protein Cup1-like N-terminal" evidence="2">
    <location>
        <begin position="2"/>
        <end position="45"/>
    </location>
</feature>
<evidence type="ECO:0000313" key="4">
    <source>
        <dbReference type="Proteomes" id="UP001212997"/>
    </source>
</evidence>
<dbReference type="AlphaFoldDB" id="A0AAD5YCV9"/>
<proteinExistence type="predicted"/>
<keyword evidence="4" id="KW-1185">Reference proteome</keyword>
<dbReference type="Proteomes" id="UP001212997">
    <property type="component" value="Unassembled WGS sequence"/>
</dbReference>
<organism evidence="3 4">
    <name type="scientific">Meripilus lineatus</name>
    <dbReference type="NCBI Taxonomy" id="2056292"/>
    <lineage>
        <taxon>Eukaryota</taxon>
        <taxon>Fungi</taxon>
        <taxon>Dikarya</taxon>
        <taxon>Basidiomycota</taxon>
        <taxon>Agaricomycotina</taxon>
        <taxon>Agaricomycetes</taxon>
        <taxon>Polyporales</taxon>
        <taxon>Meripilaceae</taxon>
        <taxon>Meripilus</taxon>
    </lineage>
</organism>
<evidence type="ECO:0000259" key="2">
    <source>
        <dbReference type="Pfam" id="PF20263"/>
    </source>
</evidence>
<evidence type="ECO:0000313" key="3">
    <source>
        <dbReference type="EMBL" id="KAJ3483133.1"/>
    </source>
</evidence>
<dbReference type="EMBL" id="JANAWD010000240">
    <property type="protein sequence ID" value="KAJ3483133.1"/>
    <property type="molecule type" value="Genomic_DNA"/>
</dbReference>
<feature type="region of interest" description="Disordered" evidence="1">
    <location>
        <begin position="91"/>
        <end position="114"/>
    </location>
</feature>
<feature type="region of interest" description="Disordered" evidence="1">
    <location>
        <begin position="189"/>
        <end position="226"/>
    </location>
</feature>
<reference evidence="3" key="1">
    <citation type="submission" date="2022-07" db="EMBL/GenBank/DDBJ databases">
        <title>Genome Sequence of Physisporinus lineatus.</title>
        <authorList>
            <person name="Buettner E."/>
        </authorList>
    </citation>
    <scope>NUCLEOTIDE SEQUENCE</scope>
    <source>
        <strain evidence="3">VT162</strain>
    </source>
</reference>